<dbReference type="Gene3D" id="3.40.50.2300">
    <property type="match status" value="1"/>
</dbReference>
<dbReference type="InterPro" id="IPR036095">
    <property type="entry name" value="PTS_EIIB-like_sf"/>
</dbReference>
<dbReference type="InterPro" id="IPR002178">
    <property type="entry name" value="PTS_EIIA_type-2_dom"/>
</dbReference>
<keyword evidence="3" id="KW-0805">Transcription regulation</keyword>
<evidence type="ECO:0000259" key="6">
    <source>
        <dbReference type="PROSITE" id="PS51099"/>
    </source>
</evidence>
<feature type="domain" description="PTS EIIB type-2" evidence="6">
    <location>
        <begin position="419"/>
        <end position="508"/>
    </location>
</feature>
<evidence type="ECO:0000259" key="5">
    <source>
        <dbReference type="PROSITE" id="PS51094"/>
    </source>
</evidence>
<evidence type="ECO:0000256" key="2">
    <source>
        <dbReference type="ARBA" id="ARBA00022737"/>
    </source>
</evidence>
<dbReference type="Gene3D" id="1.10.1790.10">
    <property type="entry name" value="PRD domain"/>
    <property type="match status" value="2"/>
</dbReference>
<dbReference type="RefSeq" id="WP_118888553.1">
    <property type="nucleotide sequence ID" value="NZ_PHUT01000001.1"/>
</dbReference>
<dbReference type="SUPFAM" id="SSF55804">
    <property type="entry name" value="Phoshotransferase/anion transport protein"/>
    <property type="match status" value="1"/>
</dbReference>
<dbReference type="Proteomes" id="UP000285456">
    <property type="component" value="Unassembled WGS sequence"/>
</dbReference>
<dbReference type="OrthoDB" id="9776005at2"/>
<evidence type="ECO:0000256" key="4">
    <source>
        <dbReference type="ARBA" id="ARBA00023163"/>
    </source>
</evidence>
<dbReference type="Pfam" id="PF00874">
    <property type="entry name" value="PRD"/>
    <property type="match status" value="2"/>
</dbReference>
<dbReference type="SUPFAM" id="SSF46785">
    <property type="entry name" value="Winged helix' DNA-binding domain"/>
    <property type="match status" value="2"/>
</dbReference>
<dbReference type="InterPro" id="IPR036388">
    <property type="entry name" value="WH-like_DNA-bd_sf"/>
</dbReference>
<dbReference type="PANTHER" id="PTHR30185">
    <property type="entry name" value="CRYPTIC BETA-GLUCOSIDE BGL OPERON ANTITERMINATOR"/>
    <property type="match status" value="1"/>
</dbReference>
<dbReference type="Pfam" id="PF00359">
    <property type="entry name" value="PTS_EIIA_2"/>
    <property type="match status" value="1"/>
</dbReference>
<dbReference type="PROSITE" id="PS51099">
    <property type="entry name" value="PTS_EIIB_TYPE_2"/>
    <property type="match status" value="1"/>
</dbReference>
<dbReference type="GO" id="GO:0006355">
    <property type="term" value="P:regulation of DNA-templated transcription"/>
    <property type="evidence" value="ECO:0007669"/>
    <property type="project" value="InterPro"/>
</dbReference>
<dbReference type="InterPro" id="IPR036634">
    <property type="entry name" value="PRD_sf"/>
</dbReference>
<dbReference type="InterPro" id="IPR013011">
    <property type="entry name" value="PTS_EIIB_2"/>
</dbReference>
<dbReference type="PANTHER" id="PTHR30185:SF18">
    <property type="entry name" value="TRANSCRIPTIONAL REGULATOR MTLR"/>
    <property type="match status" value="1"/>
</dbReference>
<reference evidence="8 9" key="1">
    <citation type="journal article" date="2007" name="Int. J. Syst. Evol. Microbiol.">
        <title>Oceanobacillus profundus sp. nov., isolated from a deep-sea sediment core.</title>
        <authorList>
            <person name="Kim Y.G."/>
            <person name="Choi D.H."/>
            <person name="Hyun S."/>
            <person name="Cho B.C."/>
        </authorList>
    </citation>
    <scope>NUCLEOTIDE SEQUENCE [LARGE SCALE GENOMIC DNA]</scope>
    <source>
        <strain evidence="8 9">DSM 18246</strain>
    </source>
</reference>
<protein>
    <submittedName>
        <fullName evidence="8">PRD domain-containing protein</fullName>
    </submittedName>
</protein>
<feature type="domain" description="PRD" evidence="7">
    <location>
        <begin position="201"/>
        <end position="306"/>
    </location>
</feature>
<dbReference type="GO" id="GO:0008982">
    <property type="term" value="F:protein-N(PI)-phosphohistidine-sugar phosphotransferase activity"/>
    <property type="evidence" value="ECO:0007669"/>
    <property type="project" value="InterPro"/>
</dbReference>
<dbReference type="GO" id="GO:0009401">
    <property type="term" value="P:phosphoenolpyruvate-dependent sugar phosphotransferase system"/>
    <property type="evidence" value="ECO:0007669"/>
    <property type="project" value="InterPro"/>
</dbReference>
<keyword evidence="4" id="KW-0804">Transcription</keyword>
<evidence type="ECO:0000313" key="9">
    <source>
        <dbReference type="Proteomes" id="UP000285456"/>
    </source>
</evidence>
<dbReference type="InterPro" id="IPR050661">
    <property type="entry name" value="BglG_antiterminators"/>
</dbReference>
<dbReference type="PROSITE" id="PS51372">
    <property type="entry name" value="PRD_2"/>
    <property type="match status" value="2"/>
</dbReference>
<dbReference type="SUPFAM" id="SSF52794">
    <property type="entry name" value="PTS system IIB component-like"/>
    <property type="match status" value="1"/>
</dbReference>
<evidence type="ECO:0000256" key="1">
    <source>
        <dbReference type="ARBA" id="ARBA00022679"/>
    </source>
</evidence>
<dbReference type="Gene3D" id="1.10.10.10">
    <property type="entry name" value="Winged helix-like DNA-binding domain superfamily/Winged helix DNA-binding domain"/>
    <property type="match status" value="2"/>
</dbReference>
<feature type="domain" description="PTS EIIA type-2" evidence="5">
    <location>
        <begin position="539"/>
        <end position="686"/>
    </location>
</feature>
<evidence type="ECO:0000313" key="8">
    <source>
        <dbReference type="EMBL" id="RHW35531.1"/>
    </source>
</evidence>
<gene>
    <name evidence="8" type="ORF">D1B32_02590</name>
</gene>
<dbReference type="SUPFAM" id="SSF63520">
    <property type="entry name" value="PTS-regulatory domain, PRD"/>
    <property type="match status" value="2"/>
</dbReference>
<dbReference type="InterPro" id="IPR013196">
    <property type="entry name" value="HTH_11"/>
</dbReference>
<keyword evidence="9" id="KW-1185">Reference proteome</keyword>
<dbReference type="AlphaFoldDB" id="A0A417YNY5"/>
<dbReference type="InterPro" id="IPR016152">
    <property type="entry name" value="PTrfase/Anion_transptr"/>
</dbReference>
<dbReference type="Gene3D" id="3.40.930.10">
    <property type="entry name" value="Mannitol-specific EII, Chain A"/>
    <property type="match status" value="1"/>
</dbReference>
<proteinExistence type="predicted"/>
<name>A0A417YNY5_9BACI</name>
<dbReference type="InterPro" id="IPR011608">
    <property type="entry name" value="PRD"/>
</dbReference>
<evidence type="ECO:0000259" key="7">
    <source>
        <dbReference type="PROSITE" id="PS51372"/>
    </source>
</evidence>
<dbReference type="PROSITE" id="PS51094">
    <property type="entry name" value="PTS_EIIA_TYPE_2"/>
    <property type="match status" value="1"/>
</dbReference>
<dbReference type="CDD" id="cd05568">
    <property type="entry name" value="PTS_IIB_bgl_like"/>
    <property type="match status" value="1"/>
</dbReference>
<keyword evidence="1" id="KW-0808">Transferase</keyword>
<keyword evidence="2" id="KW-0677">Repeat</keyword>
<dbReference type="Pfam" id="PF08279">
    <property type="entry name" value="HTH_11"/>
    <property type="match status" value="2"/>
</dbReference>
<sequence length="697" mass="79404">MNISNRERKILEILLGNPEGITVKDIAKELEVSARTIHRDLKNTEDITNHYNLILEKKSGVGLRLVGMEQDRRQFLSALANVTVFDFTPEERQSIILATLLEMKEPIKLFTLSTELKVTEATISHDLDQLEKEIASYRLILIRKRGYGVEIAGDEANKRAALSSLISKHIDPFEFVSLIKDNIQKKSQDQFSAISNRLLGLVNPEHLIVIRQRVEQAREELPYELADSALIGLVVHLALAIERLQKGDSIQFDQAQLMQMEGTKEYRVAEKMIRDIEGPLGMAIPDDEIGYITMHLMGAKLRSDSNYIDMYPDEDIVFSANQLIRSVSKQINVPQMNNKQLLNDLVAHLKPAIYRLKQGMTIKNPLIREIKQDYDELFHMITAAVKDTFPNMEFPDDEIGYLVLHFAAALLNNEKAVDLQALVICSSGIGTSKMLATKLVQRIPEIKHVENASIFDLNKLNVEAYDVIVSTIPLKEFDHDYLLISPMLTQNEIHQVKKEIKKRKLTVHMNNKEPRVTTDSSNFTVRMEALQNYSRATLDLLDSFQVYDVTDNLTIDSVLRLVCKTLAENKIIQSEKIVFKKLQLREQISGLGIPATSIALYHTRSNAIHKPTFSIYKLNHPLAIRGMDNNQMEMDTVIVMLAPEITHQEVLEILSFLSSLIIQDQTSISLFESGDEPKIKQYLSEQLELFIHEKELI</sequence>
<accession>A0A417YNY5</accession>
<dbReference type="InterPro" id="IPR036390">
    <property type="entry name" value="WH_DNA-bd_sf"/>
</dbReference>
<evidence type="ECO:0000256" key="3">
    <source>
        <dbReference type="ARBA" id="ARBA00023015"/>
    </source>
</evidence>
<dbReference type="EMBL" id="QWEH01000001">
    <property type="protein sequence ID" value="RHW35531.1"/>
    <property type="molecule type" value="Genomic_DNA"/>
</dbReference>
<comment type="caution">
    <text evidence="8">The sequence shown here is derived from an EMBL/GenBank/DDBJ whole genome shotgun (WGS) entry which is preliminary data.</text>
</comment>
<feature type="domain" description="PRD" evidence="7">
    <location>
        <begin position="311"/>
        <end position="416"/>
    </location>
</feature>
<organism evidence="8 9">
    <name type="scientific">Oceanobacillus profundus</name>
    <dbReference type="NCBI Taxonomy" id="372463"/>
    <lineage>
        <taxon>Bacteria</taxon>
        <taxon>Bacillati</taxon>
        <taxon>Bacillota</taxon>
        <taxon>Bacilli</taxon>
        <taxon>Bacillales</taxon>
        <taxon>Bacillaceae</taxon>
        <taxon>Oceanobacillus</taxon>
    </lineage>
</organism>